<protein>
    <submittedName>
        <fullName evidence="1">Uncharacterized protein</fullName>
    </submittedName>
</protein>
<reference evidence="1" key="1">
    <citation type="journal article" date="2019" name="bioRxiv">
        <title>The Genome of the Zebra Mussel, Dreissena polymorpha: A Resource for Invasive Species Research.</title>
        <authorList>
            <person name="McCartney M.A."/>
            <person name="Auch B."/>
            <person name="Kono T."/>
            <person name="Mallez S."/>
            <person name="Zhang Y."/>
            <person name="Obille A."/>
            <person name="Becker A."/>
            <person name="Abrahante J.E."/>
            <person name="Garbe J."/>
            <person name="Badalamenti J.P."/>
            <person name="Herman A."/>
            <person name="Mangelson H."/>
            <person name="Liachko I."/>
            <person name="Sullivan S."/>
            <person name="Sone E.D."/>
            <person name="Koren S."/>
            <person name="Silverstein K.A.T."/>
            <person name="Beckman K.B."/>
            <person name="Gohl D.M."/>
        </authorList>
    </citation>
    <scope>NUCLEOTIDE SEQUENCE</scope>
    <source>
        <strain evidence="1">Duluth1</strain>
        <tissue evidence="1">Whole animal</tissue>
    </source>
</reference>
<proteinExistence type="predicted"/>
<gene>
    <name evidence="1" type="ORF">DPMN_091614</name>
</gene>
<sequence>MNGKNVSLFIDEHLKQVRGLVQQVRVDGRPVDVASTNKQLAERIESAMREINQQVVLT</sequence>
<keyword evidence="2" id="KW-1185">Reference proteome</keyword>
<dbReference type="EMBL" id="JAIWYP010000003">
    <property type="protein sequence ID" value="KAH3849218.1"/>
    <property type="molecule type" value="Genomic_DNA"/>
</dbReference>
<reference evidence="1" key="2">
    <citation type="submission" date="2020-11" db="EMBL/GenBank/DDBJ databases">
        <authorList>
            <person name="McCartney M.A."/>
            <person name="Auch B."/>
            <person name="Kono T."/>
            <person name="Mallez S."/>
            <person name="Becker A."/>
            <person name="Gohl D.M."/>
            <person name="Silverstein K.A.T."/>
            <person name="Koren S."/>
            <person name="Bechman K.B."/>
            <person name="Herman A."/>
            <person name="Abrahante J.E."/>
            <person name="Garbe J."/>
        </authorList>
    </citation>
    <scope>NUCLEOTIDE SEQUENCE</scope>
    <source>
        <strain evidence="1">Duluth1</strain>
        <tissue evidence="1">Whole animal</tissue>
    </source>
</reference>
<evidence type="ECO:0000313" key="1">
    <source>
        <dbReference type="EMBL" id="KAH3849218.1"/>
    </source>
</evidence>
<evidence type="ECO:0000313" key="2">
    <source>
        <dbReference type="Proteomes" id="UP000828390"/>
    </source>
</evidence>
<dbReference type="Proteomes" id="UP000828390">
    <property type="component" value="Unassembled WGS sequence"/>
</dbReference>
<name>A0A9D4KZV1_DREPO</name>
<dbReference type="AlphaFoldDB" id="A0A9D4KZV1"/>
<comment type="caution">
    <text evidence="1">The sequence shown here is derived from an EMBL/GenBank/DDBJ whole genome shotgun (WGS) entry which is preliminary data.</text>
</comment>
<accession>A0A9D4KZV1</accession>
<organism evidence="1 2">
    <name type="scientific">Dreissena polymorpha</name>
    <name type="common">Zebra mussel</name>
    <name type="synonym">Mytilus polymorpha</name>
    <dbReference type="NCBI Taxonomy" id="45954"/>
    <lineage>
        <taxon>Eukaryota</taxon>
        <taxon>Metazoa</taxon>
        <taxon>Spiralia</taxon>
        <taxon>Lophotrochozoa</taxon>
        <taxon>Mollusca</taxon>
        <taxon>Bivalvia</taxon>
        <taxon>Autobranchia</taxon>
        <taxon>Heteroconchia</taxon>
        <taxon>Euheterodonta</taxon>
        <taxon>Imparidentia</taxon>
        <taxon>Neoheterodontei</taxon>
        <taxon>Myida</taxon>
        <taxon>Dreissenoidea</taxon>
        <taxon>Dreissenidae</taxon>
        <taxon>Dreissena</taxon>
    </lineage>
</organism>